<evidence type="ECO:0000313" key="2">
    <source>
        <dbReference type="EMBL" id="OHA42015.1"/>
    </source>
</evidence>
<evidence type="ECO:0008006" key="4">
    <source>
        <dbReference type="Google" id="ProtNLM"/>
    </source>
</evidence>
<protein>
    <recommendedName>
        <fullName evidence="4">GrpB family protein</fullName>
    </recommendedName>
</protein>
<organism evidence="2 3">
    <name type="scientific">Candidatus Taylorbacteria bacterium RIFCSPLOWO2_12_FULL_43_20</name>
    <dbReference type="NCBI Taxonomy" id="1802332"/>
    <lineage>
        <taxon>Bacteria</taxon>
        <taxon>Candidatus Tayloriibacteriota</taxon>
    </lineage>
</organism>
<accession>A0A1G2P0Y5</accession>
<feature type="compositionally biased region" description="Basic residues" evidence="1">
    <location>
        <begin position="134"/>
        <end position="143"/>
    </location>
</feature>
<dbReference type="InterPro" id="IPR043519">
    <property type="entry name" value="NT_sf"/>
</dbReference>
<reference evidence="2 3" key="1">
    <citation type="journal article" date="2016" name="Nat. Commun.">
        <title>Thousands of microbial genomes shed light on interconnected biogeochemical processes in an aquifer system.</title>
        <authorList>
            <person name="Anantharaman K."/>
            <person name="Brown C.T."/>
            <person name="Hug L.A."/>
            <person name="Sharon I."/>
            <person name="Castelle C.J."/>
            <person name="Probst A.J."/>
            <person name="Thomas B.C."/>
            <person name="Singh A."/>
            <person name="Wilkins M.J."/>
            <person name="Karaoz U."/>
            <person name="Brodie E.L."/>
            <person name="Williams K.H."/>
            <person name="Hubbard S.S."/>
            <person name="Banfield J.F."/>
        </authorList>
    </citation>
    <scope>NUCLEOTIDE SEQUENCE [LARGE SCALE GENOMIC DNA]</scope>
</reference>
<dbReference type="InterPro" id="IPR007344">
    <property type="entry name" value="GrpB/CoaE"/>
</dbReference>
<dbReference type="PANTHER" id="PTHR34822:SF1">
    <property type="entry name" value="GRPB FAMILY PROTEIN"/>
    <property type="match status" value="1"/>
</dbReference>
<proteinExistence type="predicted"/>
<dbReference type="EMBL" id="MHSK01000021">
    <property type="protein sequence ID" value="OHA42015.1"/>
    <property type="molecule type" value="Genomic_DNA"/>
</dbReference>
<sequence length="162" mass="18690">MNKTAKHPYKDRKYNIVAYDPDWPVQFEKFASTLRSIFGNVQVEHIGSTSVPGMSGKPCIDILVILDQLESIDIHIKDMEQAGFVYAGQFVMANSRLFRLMKDISHCKHPFLSSQPPAQRRNVEPQKLPPFKSRGSRKIFKHQKRTLQKISGRLRPIQNSQR</sequence>
<feature type="region of interest" description="Disordered" evidence="1">
    <location>
        <begin position="112"/>
        <end position="143"/>
    </location>
</feature>
<name>A0A1G2P0Y5_9BACT</name>
<dbReference type="AlphaFoldDB" id="A0A1G2P0Y5"/>
<dbReference type="SUPFAM" id="SSF81301">
    <property type="entry name" value="Nucleotidyltransferase"/>
    <property type="match status" value="1"/>
</dbReference>
<gene>
    <name evidence="2" type="ORF">A3G52_01845</name>
</gene>
<dbReference type="Pfam" id="PF04229">
    <property type="entry name" value="GrpB"/>
    <property type="match status" value="1"/>
</dbReference>
<evidence type="ECO:0000256" key="1">
    <source>
        <dbReference type="SAM" id="MobiDB-lite"/>
    </source>
</evidence>
<dbReference type="PANTHER" id="PTHR34822">
    <property type="entry name" value="GRPB DOMAIN PROTEIN (AFU_ORTHOLOGUE AFUA_1G01530)"/>
    <property type="match status" value="1"/>
</dbReference>
<evidence type="ECO:0000313" key="3">
    <source>
        <dbReference type="Proteomes" id="UP000177269"/>
    </source>
</evidence>
<comment type="caution">
    <text evidence="2">The sequence shown here is derived from an EMBL/GenBank/DDBJ whole genome shotgun (WGS) entry which is preliminary data.</text>
</comment>
<dbReference type="Proteomes" id="UP000177269">
    <property type="component" value="Unassembled WGS sequence"/>
</dbReference>
<dbReference type="Gene3D" id="3.30.460.10">
    <property type="entry name" value="Beta Polymerase, domain 2"/>
    <property type="match status" value="1"/>
</dbReference>